<dbReference type="RefSeq" id="WP_340268922.1">
    <property type="nucleotide sequence ID" value="NZ_JBBEOG010000003.1"/>
</dbReference>
<dbReference type="InterPro" id="IPR013815">
    <property type="entry name" value="ATP_grasp_subdomain_1"/>
</dbReference>
<dbReference type="PANTHER" id="PTHR39217">
    <property type="match status" value="1"/>
</dbReference>
<reference evidence="4" key="1">
    <citation type="journal article" date="2019" name="Int. J. Syst. Evol. Microbiol.">
        <title>The Global Catalogue of Microorganisms (GCM) 10K type strain sequencing project: providing services to taxonomists for standard genome sequencing and annotation.</title>
        <authorList>
            <consortium name="The Broad Institute Genomics Platform"/>
            <consortium name="The Broad Institute Genome Sequencing Center for Infectious Disease"/>
            <person name="Wu L."/>
            <person name="Ma J."/>
        </authorList>
    </citation>
    <scope>NUCLEOTIDE SEQUENCE [LARGE SCALE GENOMIC DNA]</scope>
    <source>
        <strain evidence="4">CCUG 43114</strain>
    </source>
</reference>
<feature type="domain" description="ATP-grasp" evidence="2">
    <location>
        <begin position="90"/>
        <end position="294"/>
    </location>
</feature>
<dbReference type="EMBL" id="JBHSLD010000004">
    <property type="protein sequence ID" value="MFC5379693.1"/>
    <property type="molecule type" value="Genomic_DNA"/>
</dbReference>
<evidence type="ECO:0000313" key="3">
    <source>
        <dbReference type="EMBL" id="MFC5379693.1"/>
    </source>
</evidence>
<dbReference type="PROSITE" id="PS50975">
    <property type="entry name" value="ATP_GRASP"/>
    <property type="match status" value="1"/>
</dbReference>
<sequence>MTTVVWATCAELPDGDPDDHLALPAMAEVGLDVRYQVWDDPSADWSAPTVVRSTWDYATRREEFLAWSGTVPTLWNPADVLAWSTDKTYLDELAAAGLPVAPSTTVRPGEQDRLDDVVAAALAESATVVVKPTVSAGSKDTRRHGDPRAATDHAADLLRAGRPVLVQPYLEAVDTDGETGLVVVDGVVSHVFRKGQLLHAEAEATPGLYAVEDIRAREATPAQRRLAADVTAWLAARFPAHAPLLYARVDTVPGPDGEPVLLELELTEPSLWFVADDSGASTRAWARALAQRVRTLPA</sequence>
<dbReference type="InterPro" id="IPR011761">
    <property type="entry name" value="ATP-grasp"/>
</dbReference>
<comment type="caution">
    <text evidence="3">The sequence shown here is derived from an EMBL/GenBank/DDBJ whole genome shotgun (WGS) entry which is preliminary data.</text>
</comment>
<proteinExistence type="predicted"/>
<dbReference type="Gene3D" id="3.30.1490.20">
    <property type="entry name" value="ATP-grasp fold, A domain"/>
    <property type="match status" value="1"/>
</dbReference>
<accession>A0ABW0GIJ6</accession>
<dbReference type="InterPro" id="IPR053191">
    <property type="entry name" value="DcsG_Biosynth_Enzyme"/>
</dbReference>
<dbReference type="Proteomes" id="UP001596122">
    <property type="component" value="Unassembled WGS sequence"/>
</dbReference>
<keyword evidence="1" id="KW-0547">Nucleotide-binding</keyword>
<protein>
    <recommendedName>
        <fullName evidence="2">ATP-grasp domain-containing protein</fullName>
    </recommendedName>
</protein>
<keyword evidence="4" id="KW-1185">Reference proteome</keyword>
<keyword evidence="1" id="KW-0067">ATP-binding</keyword>
<evidence type="ECO:0000313" key="4">
    <source>
        <dbReference type="Proteomes" id="UP001596122"/>
    </source>
</evidence>
<gene>
    <name evidence="3" type="ORF">ACFPJ6_02710</name>
</gene>
<dbReference type="Gene3D" id="3.30.470.20">
    <property type="entry name" value="ATP-grasp fold, B domain"/>
    <property type="match status" value="1"/>
</dbReference>
<dbReference type="PANTHER" id="PTHR39217:SF1">
    <property type="entry name" value="GLUTATHIONE SYNTHETASE"/>
    <property type="match status" value="1"/>
</dbReference>
<dbReference type="SUPFAM" id="SSF56059">
    <property type="entry name" value="Glutathione synthetase ATP-binding domain-like"/>
    <property type="match status" value="1"/>
</dbReference>
<organism evidence="3 4">
    <name type="scientific">Aquipuribacter nitratireducens</name>
    <dbReference type="NCBI Taxonomy" id="650104"/>
    <lineage>
        <taxon>Bacteria</taxon>
        <taxon>Bacillati</taxon>
        <taxon>Actinomycetota</taxon>
        <taxon>Actinomycetes</taxon>
        <taxon>Micrococcales</taxon>
        <taxon>Intrasporangiaceae</taxon>
        <taxon>Aquipuribacter</taxon>
    </lineage>
</organism>
<name>A0ABW0GIJ6_9MICO</name>
<evidence type="ECO:0000259" key="2">
    <source>
        <dbReference type="PROSITE" id="PS50975"/>
    </source>
</evidence>
<evidence type="ECO:0000256" key="1">
    <source>
        <dbReference type="PROSITE-ProRule" id="PRU00409"/>
    </source>
</evidence>